<dbReference type="SUPFAM" id="SSF51126">
    <property type="entry name" value="Pectin lyase-like"/>
    <property type="match status" value="1"/>
</dbReference>
<dbReference type="Proteomes" id="UP001143330">
    <property type="component" value="Unassembled WGS sequence"/>
</dbReference>
<comment type="caution">
    <text evidence="2">The sequence shown here is derived from an EMBL/GenBank/DDBJ whole genome shotgun (WGS) entry which is preliminary data.</text>
</comment>
<dbReference type="AlphaFoldDB" id="A0A9W6K0J7"/>
<feature type="domain" description="Right handed beta helix" evidence="1">
    <location>
        <begin position="611"/>
        <end position="732"/>
    </location>
</feature>
<keyword evidence="3" id="KW-1185">Reference proteome</keyword>
<evidence type="ECO:0000313" key="2">
    <source>
        <dbReference type="EMBL" id="GLK85968.1"/>
    </source>
</evidence>
<organism evidence="2 3">
    <name type="scientific">Ancylobacter defluvii</name>
    <dbReference type="NCBI Taxonomy" id="1282440"/>
    <lineage>
        <taxon>Bacteria</taxon>
        <taxon>Pseudomonadati</taxon>
        <taxon>Pseudomonadota</taxon>
        <taxon>Alphaproteobacteria</taxon>
        <taxon>Hyphomicrobiales</taxon>
        <taxon>Xanthobacteraceae</taxon>
        <taxon>Ancylobacter</taxon>
    </lineage>
</organism>
<evidence type="ECO:0000259" key="1">
    <source>
        <dbReference type="Pfam" id="PF13229"/>
    </source>
</evidence>
<accession>A0A9W6K0J7</accession>
<name>A0A9W6K0J7_9HYPH</name>
<dbReference type="Pfam" id="PF13229">
    <property type="entry name" value="Beta_helix"/>
    <property type="match status" value="1"/>
</dbReference>
<dbReference type="InterPro" id="IPR039448">
    <property type="entry name" value="Beta_helix"/>
</dbReference>
<gene>
    <name evidence="2" type="ORF">GCM10017653_40380</name>
</gene>
<sequence length="881" mass="92286">MDVSFPTLADARAAAPTSPLPNRVRIGGRFAFGDGGETLFELQGTSMPIDGPEILVNGYFTTDPSVDWYLSVWTWQATPPSVTPDHLGPNSGVKTLSSKALVLDAFTPYRLRFDTSGRTSGGWTAYVVSNGNIAGSPHGGEARIIGGSGSGDGNIVFTAQPGENQIRIVGSSNFDGRLDDVSLKEFLEQGQQPIMGATYLPVPLDGVLRPDMFRGRYDTGGTEANDDNAMARLVARINALMDPVTPLVTKLRVEMPGRYTCVLPGHRISVLQNADLTIDGLGIGVVDLSGSSYETTLPWLVVSGPGYDGVTKTTLKADAPQNGSSLSVVNNDGFSVGDWVAVTSTWDYFNGITGASGFGVQYKGELVQIRNPNSSADVMATGTPLSHGYPISGGTVNIRKIAMAGHFVLAGLRGVGPGHGELDASQGTSFFAIRFFAHVRDEHTGVENFPGASIGYTLCASLSLDTPKTVGRKLSDPTNTNPTSKWFYGRSIGGCSRASIVSPIGEYCRRAIDLGASSVAGWANDASSLSEGVISQNVVITGGYSIDCSTQPGGHQSYNVELIGHIGRAISGGQIRGKNVRWVAVDLDSGVGTGIADYDDPSVYSEDPSAGTVELVNCSFRAKSDTAPGLIAHQSFDKLIVRGCTIVGGQPVTFFGRHQSNVEISGCDITGLTTTNPIIAGNIPAKTDGSNWVIRGNRLKNGTVAVLHTGAAGEQVKNIRVLDNEFENIGTAHLSLNATATGGWSTAGDLELVDNRERGTVPTAKTDAGTLKLVVFGNNFGDQSFPVTVSGSSVAVSTSRAAVARAAVTLAANANVTTVSGLRDGQLLVLSKDTSAFTLTLTENTGNLRMTGNLTLDSAEDRATFIMSGGLLYLISFTSNA</sequence>
<dbReference type="RefSeq" id="WP_213359867.1">
    <property type="nucleotide sequence ID" value="NZ_BSFM01000017.1"/>
</dbReference>
<evidence type="ECO:0000313" key="3">
    <source>
        <dbReference type="Proteomes" id="UP001143330"/>
    </source>
</evidence>
<reference evidence="2" key="1">
    <citation type="journal article" date="2014" name="Int. J. Syst. Evol. Microbiol.">
        <title>Complete genome sequence of Corynebacterium casei LMG S-19264T (=DSM 44701T), isolated from a smear-ripened cheese.</title>
        <authorList>
            <consortium name="US DOE Joint Genome Institute (JGI-PGF)"/>
            <person name="Walter F."/>
            <person name="Albersmeier A."/>
            <person name="Kalinowski J."/>
            <person name="Ruckert C."/>
        </authorList>
    </citation>
    <scope>NUCLEOTIDE SEQUENCE</scope>
    <source>
        <strain evidence="2">VKM B-2789</strain>
    </source>
</reference>
<dbReference type="InterPro" id="IPR011050">
    <property type="entry name" value="Pectin_lyase_fold/virulence"/>
</dbReference>
<protein>
    <recommendedName>
        <fullName evidence="1">Right handed beta helix domain-containing protein</fullName>
    </recommendedName>
</protein>
<reference evidence="2" key="2">
    <citation type="submission" date="2023-01" db="EMBL/GenBank/DDBJ databases">
        <authorList>
            <person name="Sun Q."/>
            <person name="Evtushenko L."/>
        </authorList>
    </citation>
    <scope>NUCLEOTIDE SEQUENCE</scope>
    <source>
        <strain evidence="2">VKM B-2789</strain>
    </source>
</reference>
<dbReference type="EMBL" id="BSFM01000017">
    <property type="protein sequence ID" value="GLK85968.1"/>
    <property type="molecule type" value="Genomic_DNA"/>
</dbReference>
<proteinExistence type="predicted"/>